<dbReference type="Pfam" id="PF00004">
    <property type="entry name" value="AAA"/>
    <property type="match status" value="1"/>
</dbReference>
<comment type="caution">
    <text evidence="8">The sequence shown here is derived from an EMBL/GenBank/DDBJ whole genome shotgun (WGS) entry which is preliminary data.</text>
</comment>
<dbReference type="Pfam" id="PF07724">
    <property type="entry name" value="AAA_2"/>
    <property type="match status" value="1"/>
</dbReference>
<dbReference type="GO" id="GO:0005524">
    <property type="term" value="F:ATP binding"/>
    <property type="evidence" value="ECO:0007669"/>
    <property type="project" value="UniProtKB-KW"/>
</dbReference>
<evidence type="ECO:0000256" key="2">
    <source>
        <dbReference type="ARBA" id="ARBA00022741"/>
    </source>
</evidence>
<dbReference type="InterPro" id="IPR041546">
    <property type="entry name" value="ClpA/ClpB_AAA_lid"/>
</dbReference>
<dbReference type="InterPro" id="IPR001270">
    <property type="entry name" value="ClpA/B"/>
</dbReference>
<dbReference type="SUPFAM" id="SSF52540">
    <property type="entry name" value="P-loop containing nucleoside triphosphate hydrolases"/>
    <property type="match status" value="2"/>
</dbReference>
<keyword evidence="3" id="KW-0067">ATP-binding</keyword>
<dbReference type="SMART" id="SM00382">
    <property type="entry name" value="AAA"/>
    <property type="match status" value="2"/>
</dbReference>
<keyword evidence="2" id="KW-0547">Nucleotide-binding</keyword>
<dbReference type="Proteomes" id="UP000177610">
    <property type="component" value="Unassembled WGS sequence"/>
</dbReference>
<evidence type="ECO:0000256" key="1">
    <source>
        <dbReference type="ARBA" id="ARBA00022737"/>
    </source>
</evidence>
<dbReference type="InterPro" id="IPR036628">
    <property type="entry name" value="Clp_N_dom_sf"/>
</dbReference>
<evidence type="ECO:0000313" key="8">
    <source>
        <dbReference type="EMBL" id="OGE73740.1"/>
    </source>
</evidence>
<dbReference type="Pfam" id="PF17871">
    <property type="entry name" value="AAA_lid_9"/>
    <property type="match status" value="1"/>
</dbReference>
<dbReference type="CDD" id="cd00009">
    <property type="entry name" value="AAA"/>
    <property type="match status" value="1"/>
</dbReference>
<evidence type="ECO:0000313" key="9">
    <source>
        <dbReference type="Proteomes" id="UP000177610"/>
    </source>
</evidence>
<dbReference type="PRINTS" id="PR00300">
    <property type="entry name" value="CLPPROTEASEA"/>
</dbReference>
<dbReference type="InterPro" id="IPR003959">
    <property type="entry name" value="ATPase_AAA_core"/>
</dbReference>
<dbReference type="FunFam" id="3.40.50.300:FF:000025">
    <property type="entry name" value="ATP-dependent Clp protease subunit"/>
    <property type="match status" value="1"/>
</dbReference>
<dbReference type="Gene3D" id="3.40.50.300">
    <property type="entry name" value="P-loop containing nucleotide triphosphate hydrolases"/>
    <property type="match status" value="2"/>
</dbReference>
<dbReference type="GO" id="GO:0005737">
    <property type="term" value="C:cytoplasm"/>
    <property type="evidence" value="ECO:0007669"/>
    <property type="project" value="TreeGrafter"/>
</dbReference>
<evidence type="ECO:0000256" key="3">
    <source>
        <dbReference type="ARBA" id="ARBA00022840"/>
    </source>
</evidence>
<dbReference type="SUPFAM" id="SSF81923">
    <property type="entry name" value="Double Clp-N motif"/>
    <property type="match status" value="1"/>
</dbReference>
<gene>
    <name evidence="8" type="ORF">A2717_03885</name>
</gene>
<feature type="domain" description="Clp R" evidence="7">
    <location>
        <begin position="8"/>
        <end position="149"/>
    </location>
</feature>
<keyword evidence="1 5" id="KW-0677">Repeat</keyword>
<dbReference type="InterPro" id="IPR050130">
    <property type="entry name" value="ClpA_ClpB"/>
</dbReference>
<name>A0A1F5N8I5_9BACT</name>
<dbReference type="AlphaFoldDB" id="A0A1F5N8I5"/>
<dbReference type="EMBL" id="MFEH01000005">
    <property type="protein sequence ID" value="OGE73740.1"/>
    <property type="molecule type" value="Genomic_DNA"/>
</dbReference>
<dbReference type="PANTHER" id="PTHR11638">
    <property type="entry name" value="ATP-DEPENDENT CLP PROTEASE"/>
    <property type="match status" value="1"/>
</dbReference>
<evidence type="ECO:0000256" key="5">
    <source>
        <dbReference type="PROSITE-ProRule" id="PRU01251"/>
    </source>
</evidence>
<sequence>MNHFSFILERLSSRAKNALITSQRISEDLHHDHIGTEHLLYGIVEEKASFAAEILLKNKVTPETVKNEIIHMNQTHVSDKWQPKLSNNLREVIEKAAIIASRYQYQFIGTEHFLYGITDMDSDEAKGMLLGMKVSVTELRKNLLSIFENVSRFPDLLNVDEQPELAMPTEKNSKTPALDYFTTDLSKKAHKGKIDPVIGRKSEIERLISILNRRTKNNPVLIGEPGVGKTAIVEGLALAISKQEVPDTLIDKKILTLDMALVVAGSMFRGEFEQRLKQVIDEVKDNANIILFIDELHTIVGAGATTGSLDAANILKPALARGEIRVIGATTLAEYKKHIEHDAALERRFQPILVEEPSMDESVEILLGLREHYERHHNVEITDDAIKAAVELSTRYITDRFLPDKALDLIDETAAYTKTLNTKTRSIRVVKKIESELRRLEEEKTKAVMLQDFTTALHLKTQEDKLKKQRAEYQKTFSRKGVGTPNMQITSEDIGRTVSNITKIPLTKLLKSESKKLIGLEKIMQARIVGQDDAIKIIASAIRRSRAGITSPKRPIASFLFLGPTGVGKTETAKVLAEEVFENKDALIRVDMSEFMERHNVARLIGAPAGYVGYEEGGRLTEEIRKKPYAVILFDEIEKAHPDVFNILLQILEEGELTDAAGKRVNFRNTLIIMTSNIGLSDLTKQAGSIGFSSSEDARSKAETEYDRVKERVLESLRQTMRPELLNRIDKSVVFRPLGIEEIKKIVLLELNNLVARIMKHQSISLSYDKDVLKFIADKSYDPAQGARLIRRNVQELIEDVVAEKIITGEVVEMSEAKIALENDKIQIKVVELAKV</sequence>
<dbReference type="PROSITE" id="PS00870">
    <property type="entry name" value="CLPAB_1"/>
    <property type="match status" value="1"/>
</dbReference>
<dbReference type="InterPro" id="IPR027417">
    <property type="entry name" value="P-loop_NTPase"/>
</dbReference>
<dbReference type="GO" id="GO:0034605">
    <property type="term" value="P:cellular response to heat"/>
    <property type="evidence" value="ECO:0007669"/>
    <property type="project" value="TreeGrafter"/>
</dbReference>
<proteinExistence type="predicted"/>
<dbReference type="InterPro" id="IPR018368">
    <property type="entry name" value="ClpA/B_CS1"/>
</dbReference>
<keyword evidence="4" id="KW-0143">Chaperone</keyword>
<dbReference type="Gene3D" id="4.10.860.10">
    <property type="entry name" value="UVR domain"/>
    <property type="match status" value="1"/>
</dbReference>
<dbReference type="CDD" id="cd19499">
    <property type="entry name" value="RecA-like_ClpB_Hsp104-like"/>
    <property type="match status" value="1"/>
</dbReference>
<organism evidence="8 9">
    <name type="scientific">Candidatus Doudnabacteria bacterium RIFCSPHIGHO2_01_FULL_41_86</name>
    <dbReference type="NCBI Taxonomy" id="1817821"/>
    <lineage>
        <taxon>Bacteria</taxon>
        <taxon>Candidatus Doudnaibacteriota</taxon>
    </lineage>
</organism>
<evidence type="ECO:0000256" key="6">
    <source>
        <dbReference type="SAM" id="Coils"/>
    </source>
</evidence>
<dbReference type="InterPro" id="IPR019489">
    <property type="entry name" value="Clp_ATPase_C"/>
</dbReference>
<dbReference type="Gene3D" id="1.10.1780.10">
    <property type="entry name" value="Clp, N-terminal domain"/>
    <property type="match status" value="1"/>
</dbReference>
<dbReference type="Gene3D" id="1.10.8.60">
    <property type="match status" value="2"/>
</dbReference>
<dbReference type="PANTHER" id="PTHR11638:SF175">
    <property type="entry name" value="ATP-DEPENDENT CLP PROTEASE, ATP-BINDING SUBUNIT CLPC"/>
    <property type="match status" value="1"/>
</dbReference>
<dbReference type="InterPro" id="IPR003593">
    <property type="entry name" value="AAA+_ATPase"/>
</dbReference>
<keyword evidence="6" id="KW-0175">Coiled coil</keyword>
<dbReference type="InterPro" id="IPR004176">
    <property type="entry name" value="Clp_R_N"/>
</dbReference>
<accession>A0A1F5N8I5</accession>
<evidence type="ECO:0000256" key="4">
    <source>
        <dbReference type="ARBA" id="ARBA00023186"/>
    </source>
</evidence>
<reference evidence="8 9" key="1">
    <citation type="journal article" date="2016" name="Nat. Commun.">
        <title>Thousands of microbial genomes shed light on interconnected biogeochemical processes in an aquifer system.</title>
        <authorList>
            <person name="Anantharaman K."/>
            <person name="Brown C.T."/>
            <person name="Hug L.A."/>
            <person name="Sharon I."/>
            <person name="Castelle C.J."/>
            <person name="Probst A.J."/>
            <person name="Thomas B.C."/>
            <person name="Singh A."/>
            <person name="Wilkins M.J."/>
            <person name="Karaoz U."/>
            <person name="Brodie E.L."/>
            <person name="Williams K.H."/>
            <person name="Hubbard S.S."/>
            <person name="Banfield J.F."/>
        </authorList>
    </citation>
    <scope>NUCLEOTIDE SEQUENCE [LARGE SCALE GENOMIC DNA]</scope>
</reference>
<dbReference type="SMART" id="SM01086">
    <property type="entry name" value="ClpB_D2-small"/>
    <property type="match status" value="1"/>
</dbReference>
<dbReference type="GO" id="GO:0016887">
    <property type="term" value="F:ATP hydrolysis activity"/>
    <property type="evidence" value="ECO:0007669"/>
    <property type="project" value="InterPro"/>
</dbReference>
<dbReference type="Pfam" id="PF02861">
    <property type="entry name" value="Clp_N"/>
    <property type="match status" value="1"/>
</dbReference>
<evidence type="ECO:0000259" key="7">
    <source>
        <dbReference type="PROSITE" id="PS51903"/>
    </source>
</evidence>
<dbReference type="FunFam" id="3.40.50.300:FF:000010">
    <property type="entry name" value="Chaperone clpB 1, putative"/>
    <property type="match status" value="1"/>
</dbReference>
<protein>
    <recommendedName>
        <fullName evidence="7">Clp R domain-containing protein</fullName>
    </recommendedName>
</protein>
<feature type="coiled-coil region" evidence="6">
    <location>
        <begin position="423"/>
        <end position="479"/>
    </location>
</feature>
<dbReference type="PROSITE" id="PS51903">
    <property type="entry name" value="CLP_R"/>
    <property type="match status" value="1"/>
</dbReference>
<dbReference type="Pfam" id="PF10431">
    <property type="entry name" value="ClpB_D2-small"/>
    <property type="match status" value="1"/>
</dbReference>
<dbReference type="STRING" id="1817821.A2717_03885"/>